<protein>
    <recommendedName>
        <fullName evidence="5">DUF3224 domain-containing protein</fullName>
    </recommendedName>
</protein>
<dbReference type="OrthoDB" id="7992754at2"/>
<feature type="chain" id="PRO_5021352500" description="DUF3224 domain-containing protein" evidence="2">
    <location>
        <begin position="24"/>
        <end position="166"/>
    </location>
</feature>
<keyword evidence="4" id="KW-1185">Reference proteome</keyword>
<evidence type="ECO:0000313" key="3">
    <source>
        <dbReference type="EMBL" id="VUD69943.1"/>
    </source>
</evidence>
<feature type="signal peptide" evidence="2">
    <location>
        <begin position="1"/>
        <end position="23"/>
    </location>
</feature>
<evidence type="ECO:0008006" key="5">
    <source>
        <dbReference type="Google" id="ProtNLM"/>
    </source>
</evidence>
<proteinExistence type="predicted"/>
<gene>
    <name evidence="3" type="ORF">MET9862_00503</name>
</gene>
<feature type="region of interest" description="Disordered" evidence="1">
    <location>
        <begin position="34"/>
        <end position="63"/>
    </location>
</feature>
<dbReference type="AlphaFoldDB" id="A0A509E9X1"/>
<reference evidence="3 4" key="1">
    <citation type="submission" date="2019-06" db="EMBL/GenBank/DDBJ databases">
        <authorList>
            <person name="Rodrigo-Torres L."/>
            <person name="Arahal R. D."/>
            <person name="Lucena T."/>
        </authorList>
    </citation>
    <scope>NUCLEOTIDE SEQUENCE [LARGE SCALE GENOMIC DNA]</scope>
    <source>
        <strain evidence="3 4">SB0023/3</strain>
    </source>
</reference>
<dbReference type="Proteomes" id="UP000410984">
    <property type="component" value="Unassembled WGS sequence"/>
</dbReference>
<keyword evidence="2" id="KW-0732">Signal</keyword>
<accession>A0A509E9X1</accession>
<organism evidence="3 4">
    <name type="scientific">Methylobacterium symbioticum</name>
    <dbReference type="NCBI Taxonomy" id="2584084"/>
    <lineage>
        <taxon>Bacteria</taxon>
        <taxon>Pseudomonadati</taxon>
        <taxon>Pseudomonadota</taxon>
        <taxon>Alphaproteobacteria</taxon>
        <taxon>Hyphomicrobiales</taxon>
        <taxon>Methylobacteriaceae</taxon>
        <taxon>Methylobacterium</taxon>
    </lineage>
</organism>
<dbReference type="EMBL" id="CABFPH010000004">
    <property type="protein sequence ID" value="VUD69943.1"/>
    <property type="molecule type" value="Genomic_DNA"/>
</dbReference>
<dbReference type="RefSeq" id="WP_142581540.1">
    <property type="nucleotide sequence ID" value="NZ_CABFPH010000004.1"/>
</dbReference>
<name>A0A509E9X1_9HYPH</name>
<sequence length="166" mass="17188">MSRNFLISIVALPALTLASPAIAMPMSGTFDTHVGKQDVRPLGSPDRLEIQQSGSGINRSPGLPLDGAAVGISEIVVLKRGNGPVQGTITFNTPAGSTVSSYSGRVTTDAQGRMTAQGRFKTRDANGAFTGLKGSGTFSTVFTSKTDAVTQWSGEFAPPTAQLSSR</sequence>
<evidence type="ECO:0000256" key="1">
    <source>
        <dbReference type="SAM" id="MobiDB-lite"/>
    </source>
</evidence>
<evidence type="ECO:0000313" key="4">
    <source>
        <dbReference type="Proteomes" id="UP000410984"/>
    </source>
</evidence>
<evidence type="ECO:0000256" key="2">
    <source>
        <dbReference type="SAM" id="SignalP"/>
    </source>
</evidence>